<feature type="transmembrane region" description="Helical" evidence="6">
    <location>
        <begin position="421"/>
        <end position="440"/>
    </location>
</feature>
<feature type="transmembrane region" description="Helical" evidence="6">
    <location>
        <begin position="452"/>
        <end position="473"/>
    </location>
</feature>
<dbReference type="NCBIfam" id="NF006088">
    <property type="entry name" value="PRK08238.1"/>
    <property type="match status" value="1"/>
</dbReference>
<evidence type="ECO:0000256" key="1">
    <source>
        <dbReference type="ARBA" id="ARBA00004141"/>
    </source>
</evidence>
<evidence type="ECO:0000256" key="3">
    <source>
        <dbReference type="ARBA" id="ARBA00022692"/>
    </source>
</evidence>
<feature type="transmembrane region" description="Helical" evidence="6">
    <location>
        <begin position="284"/>
        <end position="302"/>
    </location>
</feature>
<evidence type="ECO:0000256" key="6">
    <source>
        <dbReference type="SAM" id="Phobius"/>
    </source>
</evidence>
<dbReference type="EMBL" id="JAMXHT010000002">
    <property type="protein sequence ID" value="MCO5397485.1"/>
    <property type="molecule type" value="Genomic_DNA"/>
</dbReference>
<evidence type="ECO:0000313" key="7">
    <source>
        <dbReference type="EMBL" id="MCO5397485.1"/>
    </source>
</evidence>
<dbReference type="PANTHER" id="PTHR42723:SF1">
    <property type="entry name" value="CHLOROPHYLL SYNTHASE, CHLOROPLASTIC"/>
    <property type="match status" value="1"/>
</dbReference>
<dbReference type="Pfam" id="PF01040">
    <property type="entry name" value="UbiA"/>
    <property type="match status" value="1"/>
</dbReference>
<evidence type="ECO:0000256" key="2">
    <source>
        <dbReference type="ARBA" id="ARBA00022475"/>
    </source>
</evidence>
<dbReference type="Gene3D" id="3.40.50.1000">
    <property type="entry name" value="HAD superfamily/HAD-like"/>
    <property type="match status" value="1"/>
</dbReference>
<keyword evidence="3 6" id="KW-0812">Transmembrane</keyword>
<dbReference type="InterPro" id="IPR023214">
    <property type="entry name" value="HAD_sf"/>
</dbReference>
<dbReference type="InterPro" id="IPR000537">
    <property type="entry name" value="UbiA_prenyltransferase"/>
</dbReference>
<name>A0ABT1AGG4_9RALS</name>
<protein>
    <submittedName>
        <fullName evidence="7">UbiA family prenyltransferase</fullName>
    </submittedName>
</protein>
<sequence length="474" mass="52440">MSRDAVPLCVDLDGTLIHGDLLVETCVALLHKNPLYLFLLPWWLLHGKAHLKAQVASRVLLNHAALPFHRELLQWLADEKRDGRQIWLCTASNQRLAEAVALHLQLFNGVLASTDTLNLSGKQKAEMLVAKFGNRAFDYCGNDHVDLYVWSVSRGGVVVNPHGNLEQRARQVTHVYRTFGSPEHHARAICALLRPHQWAKNVLLFVPMAAAHRVLDPIALGHAALGFLAFCLCASSVYVLNDMLDVEADRQHPRKALRPFASGVLPLTAGFALIPLLLLGTAGIAWLLPIQFGLALAGYYLLTLAYTLGVKQVVIVDVLFLAGLYTTRIIAGAAAVAVPLSLWLLLFSMFLFLSLALVKRFAELQVMQRQGKLEAAGRGYRLDDLALLESLGTGAGYMCVLVLALYINNPVVEMLYRRPEVLWGLCPLMLYWITRVWVVSHRGQMLDDPVMFALRDRASLVIGVLAAVVIYLAT</sequence>
<dbReference type="InterPro" id="IPR050475">
    <property type="entry name" value="Prenyltransferase_related"/>
</dbReference>
<proteinExistence type="predicted"/>
<feature type="transmembrane region" description="Helical" evidence="6">
    <location>
        <begin position="260"/>
        <end position="278"/>
    </location>
</feature>
<evidence type="ECO:0000313" key="8">
    <source>
        <dbReference type="Proteomes" id="UP001162811"/>
    </source>
</evidence>
<reference evidence="7" key="1">
    <citation type="submission" date="2022-06" db="EMBL/GenBank/DDBJ databases">
        <authorList>
            <person name="Lu C.-H."/>
        </authorList>
    </citation>
    <scope>NUCLEOTIDE SEQUENCE</scope>
    <source>
        <strain evidence="7">21MJYT02-11</strain>
    </source>
</reference>
<evidence type="ECO:0000256" key="4">
    <source>
        <dbReference type="ARBA" id="ARBA00022989"/>
    </source>
</evidence>
<dbReference type="SUPFAM" id="SSF56784">
    <property type="entry name" value="HAD-like"/>
    <property type="match status" value="1"/>
</dbReference>
<feature type="transmembrane region" description="Helical" evidence="6">
    <location>
        <begin position="385"/>
        <end position="409"/>
    </location>
</feature>
<dbReference type="PANTHER" id="PTHR42723">
    <property type="entry name" value="CHLOROPHYLL SYNTHASE"/>
    <property type="match status" value="1"/>
</dbReference>
<keyword evidence="2" id="KW-1003">Cell membrane</keyword>
<keyword evidence="5 6" id="KW-0472">Membrane</keyword>
<comment type="caution">
    <text evidence="7">The sequence shown here is derived from an EMBL/GenBank/DDBJ whole genome shotgun (WGS) entry which is preliminary data.</text>
</comment>
<dbReference type="Gene3D" id="1.10.357.140">
    <property type="entry name" value="UbiA prenyltransferase"/>
    <property type="match status" value="1"/>
</dbReference>
<accession>A0ABT1AGG4</accession>
<dbReference type="Proteomes" id="UP001162811">
    <property type="component" value="Unassembled WGS sequence"/>
</dbReference>
<keyword evidence="4 6" id="KW-1133">Transmembrane helix</keyword>
<feature type="transmembrane region" description="Helical" evidence="6">
    <location>
        <begin position="218"/>
        <end position="240"/>
    </location>
</feature>
<dbReference type="RefSeq" id="WP_252677223.1">
    <property type="nucleotide sequence ID" value="NZ_JAMXHT010000002.1"/>
</dbReference>
<keyword evidence="8" id="KW-1185">Reference proteome</keyword>
<dbReference type="CDD" id="cd13963">
    <property type="entry name" value="PT_UbiA_2"/>
    <property type="match status" value="1"/>
</dbReference>
<organism evidence="7 8">
    <name type="scientific">Ralstonia soli</name>
    <dbReference type="NCBI Taxonomy" id="2953896"/>
    <lineage>
        <taxon>Bacteria</taxon>
        <taxon>Pseudomonadati</taxon>
        <taxon>Pseudomonadota</taxon>
        <taxon>Betaproteobacteria</taxon>
        <taxon>Burkholderiales</taxon>
        <taxon>Burkholderiaceae</taxon>
        <taxon>Ralstonia</taxon>
    </lineage>
</organism>
<reference evidence="7" key="2">
    <citation type="journal article" date="2023" name="Front. Microbiol.">
        <title>Ralstonia chuxiongensis sp. nov., Ralstonia mojiangensis sp. nov., and Ralstonia soli sp. nov., isolated from tobacco fields, are three novel species in the family Burkholderiaceae.</title>
        <authorList>
            <person name="Lu C.H."/>
            <person name="Zhang Y.Y."/>
            <person name="Jiang N."/>
            <person name="Chen W."/>
            <person name="Shao X."/>
            <person name="Zhao Z.M."/>
            <person name="Lu W.L."/>
            <person name="Hu X."/>
            <person name="Xi Y.X."/>
            <person name="Zou S.Y."/>
            <person name="Wei Q.J."/>
            <person name="Lin Z.L."/>
            <person name="Gong L."/>
            <person name="Gai X.T."/>
            <person name="Zhang L.Q."/>
            <person name="Li J.Y."/>
            <person name="Jin Y."/>
            <person name="Xia Z.Y."/>
        </authorList>
    </citation>
    <scope>NUCLEOTIDE SEQUENCE</scope>
    <source>
        <strain evidence="7">21MJYT02-11</strain>
    </source>
</reference>
<dbReference type="InterPro" id="IPR036412">
    <property type="entry name" value="HAD-like_sf"/>
</dbReference>
<dbReference type="InterPro" id="IPR044878">
    <property type="entry name" value="UbiA_sf"/>
</dbReference>
<evidence type="ECO:0000256" key="5">
    <source>
        <dbReference type="ARBA" id="ARBA00023136"/>
    </source>
</evidence>
<gene>
    <name evidence="7" type="ORF">NG900_04635</name>
</gene>
<comment type="subcellular location">
    <subcellularLocation>
        <location evidence="1">Membrane</location>
        <topology evidence="1">Multi-pass membrane protein</topology>
    </subcellularLocation>
</comment>